<reference evidence="7 8" key="1">
    <citation type="journal article" date="2004" name="Science">
        <title>The genome of the diatom Thalassiosira pseudonana: ecology, evolution, and metabolism.</title>
        <authorList>
            <person name="Armbrust E.V."/>
            <person name="Berges J.A."/>
            <person name="Bowler C."/>
            <person name="Green B.R."/>
            <person name="Martinez D."/>
            <person name="Putnam N.H."/>
            <person name="Zhou S."/>
            <person name="Allen A.E."/>
            <person name="Apt K.E."/>
            <person name="Bechner M."/>
            <person name="Brzezinski M.A."/>
            <person name="Chaal B.K."/>
            <person name="Chiovitti A."/>
            <person name="Davis A.K."/>
            <person name="Demarest M.S."/>
            <person name="Detter J.C."/>
            <person name="Glavina T."/>
            <person name="Goodstein D."/>
            <person name="Hadi M.Z."/>
            <person name="Hellsten U."/>
            <person name="Hildebrand M."/>
            <person name="Jenkins B.D."/>
            <person name="Jurka J."/>
            <person name="Kapitonov V.V."/>
            <person name="Kroger N."/>
            <person name="Lau W.W."/>
            <person name="Lane T.W."/>
            <person name="Larimer F.W."/>
            <person name="Lippmeier J.C."/>
            <person name="Lucas S."/>
            <person name="Medina M."/>
            <person name="Montsant A."/>
            <person name="Obornik M."/>
            <person name="Parker M.S."/>
            <person name="Palenik B."/>
            <person name="Pazour G.J."/>
            <person name="Richardson P.M."/>
            <person name="Rynearson T.A."/>
            <person name="Saito M.A."/>
            <person name="Schwartz D.C."/>
            <person name="Thamatrakoln K."/>
            <person name="Valentin K."/>
            <person name="Vardi A."/>
            <person name="Wilkerson F.P."/>
            <person name="Rokhsar D.S."/>
        </authorList>
    </citation>
    <scope>NUCLEOTIDE SEQUENCE [LARGE SCALE GENOMIC DNA]</scope>
    <source>
        <strain evidence="7 8">CCMP1335</strain>
    </source>
</reference>
<dbReference type="PROSITE" id="PS00191">
    <property type="entry name" value="CYTOCHROME_B5_1"/>
    <property type="match status" value="1"/>
</dbReference>
<feature type="non-terminal residue" evidence="7">
    <location>
        <position position="1"/>
    </location>
</feature>
<dbReference type="PaxDb" id="35128-Thaps30887"/>
<dbReference type="PROSITE" id="PS50255">
    <property type="entry name" value="CYTOCHROME_B5_2"/>
    <property type="match status" value="1"/>
</dbReference>
<dbReference type="STRING" id="35128.B8BQT3"/>
<dbReference type="Gene3D" id="3.10.120.10">
    <property type="entry name" value="Cytochrome b5-like heme/steroid binding domain"/>
    <property type="match status" value="1"/>
</dbReference>
<dbReference type="Pfam" id="PF00173">
    <property type="entry name" value="Cyt-b5"/>
    <property type="match status" value="1"/>
</dbReference>
<keyword evidence="1 5" id="KW-0349">Heme</keyword>
<evidence type="ECO:0000256" key="2">
    <source>
        <dbReference type="ARBA" id="ARBA00022723"/>
    </source>
</evidence>
<evidence type="ECO:0000256" key="5">
    <source>
        <dbReference type="RuleBase" id="RU362121"/>
    </source>
</evidence>
<dbReference type="HOGENOM" id="CLU_102602_4_0_1"/>
<protein>
    <recommendedName>
        <fullName evidence="6">Cytochrome b5 heme-binding domain-containing protein</fullName>
    </recommendedName>
</protein>
<evidence type="ECO:0000259" key="6">
    <source>
        <dbReference type="PROSITE" id="PS50255"/>
    </source>
</evidence>
<dbReference type="SMART" id="SM01117">
    <property type="entry name" value="Cyt-b5"/>
    <property type="match status" value="1"/>
</dbReference>
<keyword evidence="8" id="KW-1185">Reference proteome</keyword>
<dbReference type="GO" id="GO:0046872">
    <property type="term" value="F:metal ion binding"/>
    <property type="evidence" value="ECO:0007669"/>
    <property type="project" value="UniProtKB-UniRule"/>
</dbReference>
<evidence type="ECO:0000313" key="8">
    <source>
        <dbReference type="Proteomes" id="UP000001449"/>
    </source>
</evidence>
<dbReference type="Proteomes" id="UP000001449">
    <property type="component" value="Chromosome 1"/>
</dbReference>
<proteinExistence type="inferred from homology"/>
<dbReference type="SUPFAM" id="SSF55856">
    <property type="entry name" value="Cytochrome b5-like heme/steroid binding domain"/>
    <property type="match status" value="1"/>
</dbReference>
<comment type="similarity">
    <text evidence="4 5">Belongs to the cytochrome b5 family.</text>
</comment>
<dbReference type="eggNOG" id="KOG0537">
    <property type="taxonomic scope" value="Eukaryota"/>
</dbReference>
<dbReference type="InParanoid" id="B8BQT3"/>
<dbReference type="InterPro" id="IPR018506">
    <property type="entry name" value="Cyt_B5_heme-BS"/>
</dbReference>
<dbReference type="AlphaFoldDB" id="B8BQT3"/>
<evidence type="ECO:0000313" key="7">
    <source>
        <dbReference type="EMBL" id="EED96419.1"/>
    </source>
</evidence>
<feature type="domain" description="Cytochrome b5 heme-binding" evidence="6">
    <location>
        <begin position="1"/>
        <end position="75"/>
    </location>
</feature>
<dbReference type="PRINTS" id="PR00363">
    <property type="entry name" value="CYTOCHROMEB5"/>
</dbReference>
<dbReference type="RefSeq" id="XP_002286778.1">
    <property type="nucleotide sequence ID" value="XM_002286742.1"/>
</dbReference>
<gene>
    <name evidence="7" type="ORF">THAPSDRAFT_30887</name>
</gene>
<keyword evidence="3 5" id="KW-0408">Iron</keyword>
<evidence type="ECO:0000256" key="1">
    <source>
        <dbReference type="ARBA" id="ARBA00022617"/>
    </source>
</evidence>
<dbReference type="OMA" id="GWLANAD"/>
<dbReference type="EMBL" id="CM000638">
    <property type="protein sequence ID" value="EED96419.1"/>
    <property type="molecule type" value="Genomic_DNA"/>
</dbReference>
<keyword evidence="2 5" id="KW-0479">Metal-binding</keyword>
<dbReference type="PANTHER" id="PTHR19359">
    <property type="entry name" value="CYTOCHROME B5"/>
    <property type="match status" value="1"/>
</dbReference>
<reference evidence="7 8" key="2">
    <citation type="journal article" date="2008" name="Nature">
        <title>The Phaeodactylum genome reveals the evolutionary history of diatom genomes.</title>
        <authorList>
            <person name="Bowler C."/>
            <person name="Allen A.E."/>
            <person name="Badger J.H."/>
            <person name="Grimwood J."/>
            <person name="Jabbari K."/>
            <person name="Kuo A."/>
            <person name="Maheswari U."/>
            <person name="Martens C."/>
            <person name="Maumus F."/>
            <person name="Otillar R.P."/>
            <person name="Rayko E."/>
            <person name="Salamov A."/>
            <person name="Vandepoele K."/>
            <person name="Beszteri B."/>
            <person name="Gruber A."/>
            <person name="Heijde M."/>
            <person name="Katinka M."/>
            <person name="Mock T."/>
            <person name="Valentin K."/>
            <person name="Verret F."/>
            <person name="Berges J.A."/>
            <person name="Brownlee C."/>
            <person name="Cadoret J.P."/>
            <person name="Chiovitti A."/>
            <person name="Choi C.J."/>
            <person name="Coesel S."/>
            <person name="De Martino A."/>
            <person name="Detter J.C."/>
            <person name="Durkin C."/>
            <person name="Falciatore A."/>
            <person name="Fournet J."/>
            <person name="Haruta M."/>
            <person name="Huysman M.J."/>
            <person name="Jenkins B.D."/>
            <person name="Jiroutova K."/>
            <person name="Jorgensen R.E."/>
            <person name="Joubert Y."/>
            <person name="Kaplan A."/>
            <person name="Kroger N."/>
            <person name="Kroth P.G."/>
            <person name="La Roche J."/>
            <person name="Lindquist E."/>
            <person name="Lommer M."/>
            <person name="Martin-Jezequel V."/>
            <person name="Lopez P.J."/>
            <person name="Lucas S."/>
            <person name="Mangogna M."/>
            <person name="McGinnis K."/>
            <person name="Medlin L.K."/>
            <person name="Montsant A."/>
            <person name="Oudot-Le Secq M.P."/>
            <person name="Napoli C."/>
            <person name="Obornik M."/>
            <person name="Parker M.S."/>
            <person name="Petit J.L."/>
            <person name="Porcel B.M."/>
            <person name="Poulsen N."/>
            <person name="Robison M."/>
            <person name="Rychlewski L."/>
            <person name="Rynearson T.A."/>
            <person name="Schmutz J."/>
            <person name="Shapiro H."/>
            <person name="Siaut M."/>
            <person name="Stanley M."/>
            <person name="Sussman M.R."/>
            <person name="Taylor A.R."/>
            <person name="Vardi A."/>
            <person name="von Dassow P."/>
            <person name="Vyverman W."/>
            <person name="Willis A."/>
            <person name="Wyrwicz L.S."/>
            <person name="Rokhsar D.S."/>
            <person name="Weissenbach J."/>
            <person name="Armbrust E.V."/>
            <person name="Green B.R."/>
            <person name="Van de Peer Y."/>
            <person name="Grigoriev I.V."/>
        </authorList>
    </citation>
    <scope>NUCLEOTIDE SEQUENCE [LARGE SCALE GENOMIC DNA]</scope>
    <source>
        <strain evidence="7 8">CCMP1335</strain>
    </source>
</reference>
<evidence type="ECO:0000256" key="3">
    <source>
        <dbReference type="ARBA" id="ARBA00023004"/>
    </source>
</evidence>
<dbReference type="KEGG" id="tps:THAPSDRAFT_30887"/>
<sequence>SYTMCQLRRHNTADSAWILVGDTIYDATPYLRNHPGGTTTILKKSGGVVDCTEDLSFHSKRAQKEWRKYKVGTLRRCSRSS</sequence>
<dbReference type="GO" id="GO:0016020">
    <property type="term" value="C:membrane"/>
    <property type="evidence" value="ECO:0000318"/>
    <property type="project" value="GO_Central"/>
</dbReference>
<dbReference type="InterPro" id="IPR001199">
    <property type="entry name" value="Cyt_B5-like_heme/steroid-bd"/>
</dbReference>
<dbReference type="InterPro" id="IPR036400">
    <property type="entry name" value="Cyt_B5-like_heme/steroid_sf"/>
</dbReference>
<dbReference type="PANTHER" id="PTHR19359:SF146">
    <property type="entry name" value="B5, PUTATIVE-RELATED"/>
    <property type="match status" value="1"/>
</dbReference>
<evidence type="ECO:0000256" key="4">
    <source>
        <dbReference type="ARBA" id="ARBA00038168"/>
    </source>
</evidence>
<name>B8BQT3_THAPS</name>
<dbReference type="GO" id="GO:0020037">
    <property type="term" value="F:heme binding"/>
    <property type="evidence" value="ECO:0000318"/>
    <property type="project" value="GO_Central"/>
</dbReference>
<organism evidence="7 8">
    <name type="scientific">Thalassiosira pseudonana</name>
    <name type="common">Marine diatom</name>
    <name type="synonym">Cyclotella nana</name>
    <dbReference type="NCBI Taxonomy" id="35128"/>
    <lineage>
        <taxon>Eukaryota</taxon>
        <taxon>Sar</taxon>
        <taxon>Stramenopiles</taxon>
        <taxon>Ochrophyta</taxon>
        <taxon>Bacillariophyta</taxon>
        <taxon>Coscinodiscophyceae</taxon>
        <taxon>Thalassiosirophycidae</taxon>
        <taxon>Thalassiosirales</taxon>
        <taxon>Thalassiosiraceae</taxon>
        <taxon>Thalassiosira</taxon>
    </lineage>
</organism>
<dbReference type="InterPro" id="IPR050668">
    <property type="entry name" value="Cytochrome_b5"/>
</dbReference>
<dbReference type="GeneID" id="7445273"/>
<accession>B8BQT3</accession>